<feature type="compositionally biased region" description="Low complexity" evidence="1">
    <location>
        <begin position="271"/>
        <end position="290"/>
    </location>
</feature>
<proteinExistence type="predicted"/>
<dbReference type="InterPro" id="IPR050697">
    <property type="entry name" value="Adenylyl/Guanylyl_Cyclase_3/4"/>
</dbReference>
<dbReference type="Gene3D" id="3.30.70.1230">
    <property type="entry name" value="Nucleotide cyclase"/>
    <property type="match status" value="3"/>
</dbReference>
<accession>A0AAD3DI29</accession>
<organism evidence="4 5">
    <name type="scientific">Astrephomene gubernaculifera</name>
    <dbReference type="NCBI Taxonomy" id="47775"/>
    <lineage>
        <taxon>Eukaryota</taxon>
        <taxon>Viridiplantae</taxon>
        <taxon>Chlorophyta</taxon>
        <taxon>core chlorophytes</taxon>
        <taxon>Chlorophyceae</taxon>
        <taxon>CS clade</taxon>
        <taxon>Chlamydomonadales</taxon>
        <taxon>Astrephomenaceae</taxon>
        <taxon>Astrephomene</taxon>
    </lineage>
</organism>
<feature type="region of interest" description="Disordered" evidence="1">
    <location>
        <begin position="23"/>
        <end position="49"/>
    </location>
</feature>
<keyword evidence="2" id="KW-1133">Transmembrane helix</keyword>
<feature type="compositionally biased region" description="Low complexity" evidence="1">
    <location>
        <begin position="497"/>
        <end position="513"/>
    </location>
</feature>
<keyword evidence="2" id="KW-0472">Membrane</keyword>
<comment type="caution">
    <text evidence="4">The sequence shown here is derived from an EMBL/GenBank/DDBJ whole genome shotgun (WGS) entry which is preliminary data.</text>
</comment>
<dbReference type="SUPFAM" id="SSF55073">
    <property type="entry name" value="Nucleotide cyclase"/>
    <property type="match status" value="2"/>
</dbReference>
<dbReference type="EMBL" id="BMAR01000001">
    <property type="protein sequence ID" value="GFR40812.1"/>
    <property type="molecule type" value="Genomic_DNA"/>
</dbReference>
<reference evidence="4 5" key="1">
    <citation type="journal article" date="2021" name="Sci. Rep.">
        <title>Genome sequencing of the multicellular alga Astrephomene provides insights into convergent evolution of germ-soma differentiation.</title>
        <authorList>
            <person name="Yamashita S."/>
            <person name="Yamamoto K."/>
            <person name="Matsuzaki R."/>
            <person name="Suzuki S."/>
            <person name="Yamaguchi H."/>
            <person name="Hirooka S."/>
            <person name="Minakuchi Y."/>
            <person name="Miyagishima S."/>
            <person name="Kawachi M."/>
            <person name="Toyoda A."/>
            <person name="Nozaki H."/>
        </authorList>
    </citation>
    <scope>NUCLEOTIDE SEQUENCE [LARGE SCALE GENOMIC DNA]</scope>
    <source>
        <strain evidence="4 5">NIES-4017</strain>
    </source>
</reference>
<feature type="region of interest" description="Disordered" evidence="1">
    <location>
        <begin position="428"/>
        <end position="481"/>
    </location>
</feature>
<dbReference type="PANTHER" id="PTHR43081:SF1">
    <property type="entry name" value="ADENYLATE CYCLASE, TERMINAL-DIFFERENTIATION SPECIFIC"/>
    <property type="match status" value="1"/>
</dbReference>
<feature type="compositionally biased region" description="Pro residues" evidence="1">
    <location>
        <begin position="217"/>
        <end position="232"/>
    </location>
</feature>
<feature type="compositionally biased region" description="Low complexity" evidence="1">
    <location>
        <begin position="206"/>
        <end position="216"/>
    </location>
</feature>
<dbReference type="GO" id="GO:0035556">
    <property type="term" value="P:intracellular signal transduction"/>
    <property type="evidence" value="ECO:0007669"/>
    <property type="project" value="InterPro"/>
</dbReference>
<feature type="region of interest" description="Disordered" evidence="1">
    <location>
        <begin position="264"/>
        <end position="352"/>
    </location>
</feature>
<feature type="compositionally biased region" description="Low complexity" evidence="1">
    <location>
        <begin position="321"/>
        <end position="343"/>
    </location>
</feature>
<sequence length="1344" mass="134613">LRAALDGAGPLGEVQKVYWQTIGYQPPATPPSGGSPSSSPHPTPASSGARLDVGVPVAAVGGVAVVLAGVLLLHHRRQRRQRRTLWGRALAPGAAPGTSLVVTDIVDSTRLWETVPSIAMSRAVQMHHDTLRSLLGSYNGYESATEGDAFILSFYTTADAVAYALKAQAALLHQPWPLELCEEEPCRPLYVMARPLCGVSSERPRGSGLPRSGLLPLPLPLPLPGPRSPGGPSPGLGLFRGDLPGPLQQLGLGLTSLASGGGGSGGGGMLGSPLRGAASGDVGLSSSQLNSGGGGGGGVSSRHARVLRGGSASPGLHAGAEEQQSAAAAAAAGQLYGDSGSRPPSSPLPSLAPPHWLSSAVLSASFRSLRRNTSSRTPDGGGGGGGGGPLTTPAATLLRRQPSTSLPQVPAVPLPAPPGALQLQTAMSLPHGSSPLGRRAPQVQNSAQPQPPPQPQPQSSQIQSSHSAPIQFHARQQQQTVRSYIRHPRTFFRDRTASAAAEAEAAATPQQQQQREDLVVVGNESDTVSLSTCSRQAYGNNGTEGEQRDISSCLPHASTSANPVLDGGGGDGGGGGVASSSVPLSIAMRHATATTAPTADPVPTSLIPPSTAISPCTSPRFTALLTDTVSSGEPVTVAEAAAQLAASNEAALTTTTVSLPAPLPLLHSTGSRLRFVDTNPVLMGLDSSDVSFSGTVVTEITVATATVTAAGTAVGATAAASSGSGGGTSPPASGNGLWGSLAQLQRRLTPPLSALGTSLGATGGAGATGSRVSSEAPNSGGGGGGTASSGNGGGFLTSSGGGGGYYTAASAAAAVAGAVRTLTLGAYFQQLYRPCAVGEEPPPGSVLVFGGLQVRMGIHAGVAAGQVSYNKVAGRTQYSGAVLEGAKAVGDAAQGGMVLLSEAAFDQLVRPTETAGSRGLGGGLLHLGGGGGGGGGGSRDALQVLLLHMGRHLLKSGPEAVTLYMAQSRDLLPRMALLCPSSSSAAAAAAAATTGATNAPGLLPASPPAAADVSPVRSVCELERGALHAPLGEVAMAVLMVVGLPTLLAWNKEVTEAALATFRSVVVATALRQLGGHLVEVEAGRVVAAFRHPYEAVRWAAACAALLKEAEWSEALLSHELAEEVTGSVMMDSLSMVPEHGGPADEGDDNEPTRLLFRGLRVKGAVDVGPTRAELLPATGRPAYRGPLAANVQRIAAYVSTGQVVCTSPVWHGYESAVALAAALGAPGCEVLGAEEAATPLVGAPLGPHCIRGVGDKVELWSVRLAEEFECAAAAAAAVEAAEAAAAIAGGSGGGGGGGGESVVDEISFYMMSEQQLLVVVVLLRSGWAAVWRSCCRGLRGCGR</sequence>
<feature type="region of interest" description="Disordered" evidence="1">
    <location>
        <begin position="496"/>
        <end position="516"/>
    </location>
</feature>
<feature type="domain" description="Guanylate cyclase" evidence="3">
    <location>
        <begin position="99"/>
        <end position="151"/>
    </location>
</feature>
<dbReference type="InterPro" id="IPR029787">
    <property type="entry name" value="Nucleotide_cyclase"/>
</dbReference>
<feature type="compositionally biased region" description="Low complexity" evidence="1">
    <location>
        <begin position="457"/>
        <end position="471"/>
    </location>
</feature>
<feature type="region of interest" description="Disordered" evidence="1">
    <location>
        <begin position="753"/>
        <end position="791"/>
    </location>
</feature>
<feature type="non-terminal residue" evidence="4">
    <location>
        <position position="1344"/>
    </location>
</feature>
<evidence type="ECO:0000313" key="5">
    <source>
        <dbReference type="Proteomes" id="UP001054857"/>
    </source>
</evidence>
<feature type="compositionally biased region" description="Polar residues" evidence="1">
    <location>
        <begin position="368"/>
        <end position="377"/>
    </location>
</feature>
<dbReference type="PANTHER" id="PTHR43081">
    <property type="entry name" value="ADENYLATE CYCLASE, TERMINAL-DIFFERENTIATION SPECIFIC-RELATED"/>
    <property type="match status" value="1"/>
</dbReference>
<feature type="compositionally biased region" description="Gly residues" evidence="1">
    <location>
        <begin position="779"/>
        <end position="791"/>
    </location>
</feature>
<feature type="compositionally biased region" description="Gly residues" evidence="1">
    <location>
        <begin position="379"/>
        <end position="389"/>
    </location>
</feature>
<feature type="compositionally biased region" description="Low complexity" evidence="1">
    <location>
        <begin position="31"/>
        <end position="49"/>
    </location>
</feature>
<protein>
    <recommendedName>
        <fullName evidence="3">Guanylate cyclase domain-containing protein</fullName>
    </recommendedName>
</protein>
<evidence type="ECO:0000313" key="4">
    <source>
        <dbReference type="EMBL" id="GFR40812.1"/>
    </source>
</evidence>
<evidence type="ECO:0000256" key="2">
    <source>
        <dbReference type="SAM" id="Phobius"/>
    </source>
</evidence>
<dbReference type="Proteomes" id="UP001054857">
    <property type="component" value="Unassembled WGS sequence"/>
</dbReference>
<dbReference type="GO" id="GO:0009190">
    <property type="term" value="P:cyclic nucleotide biosynthetic process"/>
    <property type="evidence" value="ECO:0007669"/>
    <property type="project" value="InterPro"/>
</dbReference>
<gene>
    <name evidence="4" type="ORF">Agub_g1432</name>
</gene>
<evidence type="ECO:0000259" key="3">
    <source>
        <dbReference type="PROSITE" id="PS50125"/>
    </source>
</evidence>
<name>A0AAD3DI29_9CHLO</name>
<dbReference type="InterPro" id="IPR001054">
    <property type="entry name" value="A/G_cyclase"/>
</dbReference>
<feature type="region of interest" description="Disordered" evidence="1">
    <location>
        <begin position="718"/>
        <end position="738"/>
    </location>
</feature>
<keyword evidence="5" id="KW-1185">Reference proteome</keyword>
<dbReference type="PROSITE" id="PS50125">
    <property type="entry name" value="GUANYLATE_CYCLASE_2"/>
    <property type="match status" value="1"/>
</dbReference>
<feature type="region of interest" description="Disordered" evidence="1">
    <location>
        <begin position="202"/>
        <end position="242"/>
    </location>
</feature>
<feature type="region of interest" description="Disordered" evidence="1">
    <location>
        <begin position="368"/>
        <end position="394"/>
    </location>
</feature>
<feature type="transmembrane region" description="Helical" evidence="2">
    <location>
        <begin position="53"/>
        <end position="73"/>
    </location>
</feature>
<evidence type="ECO:0000256" key="1">
    <source>
        <dbReference type="SAM" id="MobiDB-lite"/>
    </source>
</evidence>
<keyword evidence="2" id="KW-0812">Transmembrane</keyword>